<protein>
    <submittedName>
        <fullName evidence="2">Class I SAM-dependent methyltransferase</fullName>
    </submittedName>
</protein>
<proteinExistence type="predicted"/>
<feature type="domain" description="Methyltransferase type 11" evidence="1">
    <location>
        <begin position="39"/>
        <end position="128"/>
    </location>
</feature>
<organism evidence="2 4">
    <name type="scientific">Brevibacillus composti</name>
    <dbReference type="NCBI Taxonomy" id="2796470"/>
    <lineage>
        <taxon>Bacteria</taxon>
        <taxon>Bacillati</taxon>
        <taxon>Bacillota</taxon>
        <taxon>Bacilli</taxon>
        <taxon>Bacillales</taxon>
        <taxon>Paenibacillaceae</taxon>
        <taxon>Brevibacillus</taxon>
    </lineage>
</organism>
<dbReference type="KEGG" id="bcop:JD108_08150"/>
<evidence type="ECO:0000313" key="2">
    <source>
        <dbReference type="EMBL" id="QQE75823.1"/>
    </source>
</evidence>
<evidence type="ECO:0000313" key="5">
    <source>
        <dbReference type="Proteomes" id="UP000677234"/>
    </source>
</evidence>
<dbReference type="GO" id="GO:0032259">
    <property type="term" value="P:methylation"/>
    <property type="evidence" value="ECO:0007669"/>
    <property type="project" value="UniProtKB-KW"/>
</dbReference>
<reference evidence="2 4" key="1">
    <citation type="submission" date="2020-12" db="EMBL/GenBank/DDBJ databases">
        <title>strain FJAT-54423T represents a novel species of the genus Brevibacillus.</title>
        <authorList>
            <person name="Tang R."/>
        </authorList>
    </citation>
    <scope>NUCLEOTIDE SEQUENCE [LARGE SCALE GENOMIC DNA]</scope>
    <source>
        <strain evidence="2 4">FJAT-54423</strain>
    </source>
</reference>
<dbReference type="Proteomes" id="UP000595847">
    <property type="component" value="Chromosome"/>
</dbReference>
<dbReference type="Gene3D" id="3.40.50.150">
    <property type="entry name" value="Vaccinia Virus protein VP39"/>
    <property type="match status" value="1"/>
</dbReference>
<keyword evidence="5" id="KW-1185">Reference proteome</keyword>
<evidence type="ECO:0000259" key="1">
    <source>
        <dbReference type="Pfam" id="PF08241"/>
    </source>
</evidence>
<dbReference type="InterPro" id="IPR029063">
    <property type="entry name" value="SAM-dependent_MTases_sf"/>
</dbReference>
<reference evidence="3" key="2">
    <citation type="submission" date="2021-04" db="EMBL/GenBank/DDBJ databases">
        <title>Brevibacillus composti FJAT-54423, complete genome.</title>
        <authorList>
            <person name="Tang R."/>
        </authorList>
    </citation>
    <scope>NUCLEOTIDE SEQUENCE</scope>
    <source>
        <strain evidence="3">FJAT-54424</strain>
    </source>
</reference>
<dbReference type="GO" id="GO:0008757">
    <property type="term" value="F:S-adenosylmethionine-dependent methyltransferase activity"/>
    <property type="evidence" value="ECO:0007669"/>
    <property type="project" value="InterPro"/>
</dbReference>
<dbReference type="EMBL" id="CP066308">
    <property type="protein sequence ID" value="QQE75823.1"/>
    <property type="molecule type" value="Genomic_DNA"/>
</dbReference>
<dbReference type="CDD" id="cd02440">
    <property type="entry name" value="AdoMet_MTases"/>
    <property type="match status" value="1"/>
</dbReference>
<evidence type="ECO:0000313" key="4">
    <source>
        <dbReference type="Proteomes" id="UP000595847"/>
    </source>
</evidence>
<dbReference type="EMBL" id="CP073708">
    <property type="protein sequence ID" value="QUO42849.1"/>
    <property type="molecule type" value="Genomic_DNA"/>
</dbReference>
<gene>
    <name evidence="2" type="ORF">JD108_08150</name>
    <name evidence="3" type="ORF">KDJ56_07830</name>
</gene>
<sequence>MSMSNAWNSQLYDNKMSFVSAFGKGVLEWLQPAPGEKILDLGCGTGDLAQEMAAAGAYPTGIDHSAEMIATAKKKYPHLPFLVADAHTFRTAEEYDAVFSNAALHWMKQPEDAIESIWLALRPGGRFVAEFGGAGNVEQVVHALRVVLASRGIDADQRMPWYFPSIGAYATLLERQGFTVTMAHLFERPTPLGDGEAGLNHWLQSFCGPFFAGMPSSQIKSACLEIAEVLRPQLFQDGTWVIDYKRIRVAALKPAR</sequence>
<keyword evidence="2" id="KW-0808">Transferase</keyword>
<dbReference type="RefSeq" id="WP_198829337.1">
    <property type="nucleotide sequence ID" value="NZ_CP066308.1"/>
</dbReference>
<dbReference type="Proteomes" id="UP000677234">
    <property type="component" value="Chromosome"/>
</dbReference>
<dbReference type="InterPro" id="IPR013216">
    <property type="entry name" value="Methyltransf_11"/>
</dbReference>
<dbReference type="PANTHER" id="PTHR43861:SF1">
    <property type="entry name" value="TRANS-ACONITATE 2-METHYLTRANSFERASE"/>
    <property type="match status" value="1"/>
</dbReference>
<dbReference type="PANTHER" id="PTHR43861">
    <property type="entry name" value="TRANS-ACONITATE 2-METHYLTRANSFERASE-RELATED"/>
    <property type="match status" value="1"/>
</dbReference>
<name>A0A7T5JPV2_9BACL</name>
<evidence type="ECO:0000313" key="3">
    <source>
        <dbReference type="EMBL" id="QUO42849.1"/>
    </source>
</evidence>
<dbReference type="Pfam" id="PF08241">
    <property type="entry name" value="Methyltransf_11"/>
    <property type="match status" value="1"/>
</dbReference>
<accession>A0A7T5JPV2</accession>
<dbReference type="SUPFAM" id="SSF53335">
    <property type="entry name" value="S-adenosyl-L-methionine-dependent methyltransferases"/>
    <property type="match status" value="1"/>
</dbReference>
<keyword evidence="2" id="KW-0489">Methyltransferase</keyword>
<dbReference type="AlphaFoldDB" id="A0A7T5JPV2"/>